<dbReference type="Gene3D" id="3.90.79.10">
    <property type="entry name" value="Nucleoside Triphosphate Pyrophosphohydrolase"/>
    <property type="match status" value="1"/>
</dbReference>
<gene>
    <name evidence="3" type="ORF">SDC9_61800</name>
</gene>
<proteinExistence type="predicted"/>
<dbReference type="EMBL" id="VSSQ01002442">
    <property type="protein sequence ID" value="MPM15429.1"/>
    <property type="molecule type" value="Genomic_DNA"/>
</dbReference>
<dbReference type="Gene3D" id="1.10.10.10">
    <property type="entry name" value="Winged helix-like DNA-binding domain superfamily/Winged helix DNA-binding domain"/>
    <property type="match status" value="1"/>
</dbReference>
<dbReference type="SUPFAM" id="SSF55811">
    <property type="entry name" value="Nudix"/>
    <property type="match status" value="1"/>
</dbReference>
<dbReference type="PANTHER" id="PTHR43736:SF4">
    <property type="entry name" value="SLR1690 PROTEIN"/>
    <property type="match status" value="1"/>
</dbReference>
<dbReference type="InterPro" id="IPR054105">
    <property type="entry name" value="WHD_NrtR"/>
</dbReference>
<dbReference type="PROSITE" id="PS51462">
    <property type="entry name" value="NUDIX"/>
    <property type="match status" value="1"/>
</dbReference>
<dbReference type="CDD" id="cd18873">
    <property type="entry name" value="NUDIX_NadM_like"/>
    <property type="match status" value="1"/>
</dbReference>
<dbReference type="InterPro" id="IPR015797">
    <property type="entry name" value="NUDIX_hydrolase-like_dom_sf"/>
</dbReference>
<dbReference type="PANTHER" id="PTHR43736">
    <property type="entry name" value="ADP-RIBOSE PYROPHOSPHATASE"/>
    <property type="match status" value="1"/>
</dbReference>
<dbReference type="SUPFAM" id="SSF46785">
    <property type="entry name" value="Winged helix' DNA-binding domain"/>
    <property type="match status" value="1"/>
</dbReference>
<dbReference type="PROSITE" id="PS00893">
    <property type="entry name" value="NUDIX_BOX"/>
    <property type="match status" value="1"/>
</dbReference>
<organism evidence="3">
    <name type="scientific">bioreactor metagenome</name>
    <dbReference type="NCBI Taxonomy" id="1076179"/>
    <lineage>
        <taxon>unclassified sequences</taxon>
        <taxon>metagenomes</taxon>
        <taxon>ecological metagenomes</taxon>
    </lineage>
</organism>
<dbReference type="GO" id="GO:0016787">
    <property type="term" value="F:hydrolase activity"/>
    <property type="evidence" value="ECO:0007669"/>
    <property type="project" value="UniProtKB-KW"/>
</dbReference>
<accession>A0A644XH62</accession>
<dbReference type="InterPro" id="IPR036390">
    <property type="entry name" value="WH_DNA-bd_sf"/>
</dbReference>
<dbReference type="Pfam" id="PF21906">
    <property type="entry name" value="WHD_NrtR"/>
    <property type="match status" value="1"/>
</dbReference>
<sequence>MEGSYNYRFPRPAVTTDCVIFGFDGNKIKVLLITRENEPFKGKLALPGGFLEMEETLEACALRELKEETGVTEVRLREAGTLSGIDRDPRTRVISIVFYSLLNSDRMYSGDIIAQSDAKEISWVELDELLSGDRLAFDHKKAVQMAFANLAGRLNKEPVAFELLNDVFTIKELQRVYELLLNRSFDRANFHKKMVGDPTAKGKVKKNGRKKNTGILTDTGEVMKDTKHKPAKYYIFDLQKYNELMEKEDFNFGF</sequence>
<reference evidence="3" key="1">
    <citation type="submission" date="2019-08" db="EMBL/GenBank/DDBJ databases">
        <authorList>
            <person name="Kucharzyk K."/>
            <person name="Murdoch R.W."/>
            <person name="Higgins S."/>
            <person name="Loffler F."/>
        </authorList>
    </citation>
    <scope>NUCLEOTIDE SEQUENCE</scope>
</reference>
<comment type="caution">
    <text evidence="3">The sequence shown here is derived from an EMBL/GenBank/DDBJ whole genome shotgun (WGS) entry which is preliminary data.</text>
</comment>
<dbReference type="AlphaFoldDB" id="A0A644XH62"/>
<evidence type="ECO:0000313" key="3">
    <source>
        <dbReference type="EMBL" id="MPM15429.1"/>
    </source>
</evidence>
<evidence type="ECO:0000256" key="1">
    <source>
        <dbReference type="ARBA" id="ARBA00022801"/>
    </source>
</evidence>
<keyword evidence="1" id="KW-0378">Hydrolase</keyword>
<dbReference type="InterPro" id="IPR000086">
    <property type="entry name" value="NUDIX_hydrolase_dom"/>
</dbReference>
<dbReference type="Pfam" id="PF00293">
    <property type="entry name" value="NUDIX"/>
    <property type="match status" value="1"/>
</dbReference>
<dbReference type="InterPro" id="IPR020084">
    <property type="entry name" value="NUDIX_hydrolase_CS"/>
</dbReference>
<evidence type="ECO:0000259" key="2">
    <source>
        <dbReference type="PROSITE" id="PS51462"/>
    </source>
</evidence>
<name>A0A644XH62_9ZZZZ</name>
<protein>
    <recommendedName>
        <fullName evidence="2">Nudix hydrolase domain-containing protein</fullName>
    </recommendedName>
</protein>
<feature type="domain" description="Nudix hydrolase" evidence="2">
    <location>
        <begin position="10"/>
        <end position="147"/>
    </location>
</feature>
<dbReference type="InterPro" id="IPR036388">
    <property type="entry name" value="WH-like_DNA-bd_sf"/>
</dbReference>